<dbReference type="InterPro" id="IPR052734">
    <property type="entry name" value="Nod_factor_acetyltransferase"/>
</dbReference>
<dbReference type="Pfam" id="PF01757">
    <property type="entry name" value="Acyl_transf_3"/>
    <property type="match status" value="1"/>
</dbReference>
<reference evidence="5 6" key="1">
    <citation type="submission" date="2019-11" db="EMBL/GenBank/DDBJ databases">
        <title>Paenibacillus monticola sp. nov., a novel PGPR strain isolated from mountain sample in China.</title>
        <authorList>
            <person name="Zhao Q."/>
            <person name="Li H.-P."/>
            <person name="Zhang J.-L."/>
        </authorList>
    </citation>
    <scope>NUCLEOTIDE SEQUENCE [LARGE SCALE GENOMIC DNA]</scope>
    <source>
        <strain evidence="5 6">LC-T2</strain>
    </source>
</reference>
<dbReference type="GO" id="GO:0016747">
    <property type="term" value="F:acyltransferase activity, transferring groups other than amino-acyl groups"/>
    <property type="evidence" value="ECO:0007669"/>
    <property type="project" value="InterPro"/>
</dbReference>
<dbReference type="PANTHER" id="PTHR37312:SF1">
    <property type="entry name" value="MEMBRANE-BOUND ACYLTRANSFERASE YKRP-RELATED"/>
    <property type="match status" value="1"/>
</dbReference>
<accession>A0A7X2HA34</accession>
<feature type="transmembrane region" description="Helical" evidence="3">
    <location>
        <begin position="84"/>
        <end position="108"/>
    </location>
</feature>
<feature type="transmembrane region" description="Helical" evidence="3">
    <location>
        <begin position="166"/>
        <end position="185"/>
    </location>
</feature>
<dbReference type="EMBL" id="WJXB01000012">
    <property type="protein sequence ID" value="MRN56206.1"/>
    <property type="molecule type" value="Genomic_DNA"/>
</dbReference>
<feature type="transmembrane region" description="Helical" evidence="3">
    <location>
        <begin position="20"/>
        <end position="41"/>
    </location>
</feature>
<evidence type="ECO:0000256" key="2">
    <source>
        <dbReference type="ARBA" id="ARBA00007400"/>
    </source>
</evidence>
<organism evidence="5 6">
    <name type="scientific">Paenibacillus monticola</name>
    <dbReference type="NCBI Taxonomy" id="2666075"/>
    <lineage>
        <taxon>Bacteria</taxon>
        <taxon>Bacillati</taxon>
        <taxon>Bacillota</taxon>
        <taxon>Bacilli</taxon>
        <taxon>Bacillales</taxon>
        <taxon>Paenibacillaceae</taxon>
        <taxon>Paenibacillus</taxon>
    </lineage>
</organism>
<feature type="transmembrane region" description="Helical" evidence="3">
    <location>
        <begin position="139"/>
        <end position="159"/>
    </location>
</feature>
<dbReference type="RefSeq" id="WP_154121688.1">
    <property type="nucleotide sequence ID" value="NZ_WJXB01000012.1"/>
</dbReference>
<feature type="transmembrane region" description="Helical" evidence="3">
    <location>
        <begin position="53"/>
        <end position="72"/>
    </location>
</feature>
<evidence type="ECO:0000256" key="1">
    <source>
        <dbReference type="ARBA" id="ARBA00004370"/>
    </source>
</evidence>
<evidence type="ECO:0000313" key="5">
    <source>
        <dbReference type="EMBL" id="MRN56206.1"/>
    </source>
</evidence>
<feature type="transmembrane region" description="Helical" evidence="3">
    <location>
        <begin position="289"/>
        <end position="311"/>
    </location>
</feature>
<keyword evidence="3" id="KW-0472">Membrane</keyword>
<feature type="transmembrane region" description="Helical" evidence="3">
    <location>
        <begin position="317"/>
        <end position="335"/>
    </location>
</feature>
<keyword evidence="5" id="KW-0012">Acyltransferase</keyword>
<dbReference type="Proteomes" id="UP000463051">
    <property type="component" value="Unassembled WGS sequence"/>
</dbReference>
<feature type="transmembrane region" description="Helical" evidence="3">
    <location>
        <begin position="246"/>
        <end position="268"/>
    </location>
</feature>
<evidence type="ECO:0000259" key="4">
    <source>
        <dbReference type="Pfam" id="PF01757"/>
    </source>
</evidence>
<keyword evidence="5" id="KW-0808">Transferase</keyword>
<comment type="subcellular location">
    <subcellularLocation>
        <location evidence="1">Membrane</location>
    </subcellularLocation>
</comment>
<feature type="domain" description="Acyltransferase 3" evidence="4">
    <location>
        <begin position="23"/>
        <end position="331"/>
    </location>
</feature>
<gene>
    <name evidence="5" type="ORF">GJB61_24855</name>
</gene>
<comment type="similarity">
    <text evidence="2">Belongs to the acyltransferase 3 family.</text>
</comment>
<comment type="caution">
    <text evidence="5">The sequence shown here is derived from an EMBL/GenBank/DDBJ whole genome shotgun (WGS) entry which is preliminary data.</text>
</comment>
<dbReference type="InterPro" id="IPR002656">
    <property type="entry name" value="Acyl_transf_3_dom"/>
</dbReference>
<evidence type="ECO:0000256" key="3">
    <source>
        <dbReference type="SAM" id="Phobius"/>
    </source>
</evidence>
<keyword evidence="6" id="KW-1185">Reference proteome</keyword>
<dbReference type="AlphaFoldDB" id="A0A7X2HA34"/>
<evidence type="ECO:0000313" key="6">
    <source>
        <dbReference type="Proteomes" id="UP000463051"/>
    </source>
</evidence>
<name>A0A7X2HA34_9BACL</name>
<feature type="transmembrane region" description="Helical" evidence="3">
    <location>
        <begin position="219"/>
        <end position="240"/>
    </location>
</feature>
<keyword evidence="3" id="KW-1133">Transmembrane helix</keyword>
<proteinExistence type="inferred from homology"/>
<protein>
    <submittedName>
        <fullName evidence="5">Acyltransferase family protein</fullName>
    </submittedName>
</protein>
<keyword evidence="3" id="KW-0812">Transmembrane</keyword>
<dbReference type="PANTHER" id="PTHR37312">
    <property type="entry name" value="MEMBRANE-BOUND ACYLTRANSFERASE YKRP-RELATED"/>
    <property type="match status" value="1"/>
</dbReference>
<sequence length="363" mass="41849">MQTSEVSLPAEASNTKTKRLTVIDMVRGITILLVVIGHADFTPIVLGDLFRDFRMPLFFMVSGYIFSASKYFHNLKLLIRTRFFSLIVPYVSAGLLAYLIWVILQMIVKGQSWDIVWYKPLLAIVYGTSLEGSLINVPIWFLTCLFVTQIIFCIVMRYIDPYSWQIQLGIMLLLSLSGFLISTVLFLPWNIDVALVAQLFVFIGYKLKEYKLIEKLRTFDLSSIVLLLLFLLTAYFNSYVDMNNRIYGNVLLFYVAGITGSILVIKMTNALTQFKWFARLLTYLGQESLPLLIFHYGIFILVLNFLEQYLFHLHLNWLITTVIAVSGSLLFNLLVQKIPILHFLLNGKRTPVRPRPQALWSRV</sequence>